<dbReference type="Proteomes" id="UP000184063">
    <property type="component" value="Unassembled WGS sequence"/>
</dbReference>
<sequence>MHELAPQCHLGDYPISKVPCFWRQGLAGVPASDGFTPTEGRGAVSKDSLSLSYPMGPGSDSETRRPAFGRL</sequence>
<gene>
    <name evidence="2" type="ORF">ASPFODRAFT_44675</name>
</gene>
<evidence type="ECO:0000256" key="1">
    <source>
        <dbReference type="SAM" id="MobiDB-lite"/>
    </source>
</evidence>
<accession>A0A1M3TJS7</accession>
<reference evidence="3" key="1">
    <citation type="journal article" date="2017" name="Genome Biol.">
        <title>Comparative genomics reveals high biological diversity and specific adaptations in the industrially and medically important fungal genus Aspergillus.</title>
        <authorList>
            <person name="de Vries R.P."/>
            <person name="Riley R."/>
            <person name="Wiebenga A."/>
            <person name="Aguilar-Osorio G."/>
            <person name="Amillis S."/>
            <person name="Uchima C.A."/>
            <person name="Anderluh G."/>
            <person name="Asadollahi M."/>
            <person name="Askin M."/>
            <person name="Barry K."/>
            <person name="Battaglia E."/>
            <person name="Bayram O."/>
            <person name="Benocci T."/>
            <person name="Braus-Stromeyer S.A."/>
            <person name="Caldana C."/>
            <person name="Canovas D."/>
            <person name="Cerqueira G.C."/>
            <person name="Chen F."/>
            <person name="Chen W."/>
            <person name="Choi C."/>
            <person name="Clum A."/>
            <person name="Dos Santos R.A."/>
            <person name="Damasio A.R."/>
            <person name="Diallinas G."/>
            <person name="Emri T."/>
            <person name="Fekete E."/>
            <person name="Flipphi M."/>
            <person name="Freyberg S."/>
            <person name="Gallo A."/>
            <person name="Gournas C."/>
            <person name="Habgood R."/>
            <person name="Hainaut M."/>
            <person name="Harispe M.L."/>
            <person name="Henrissat B."/>
            <person name="Hilden K.S."/>
            <person name="Hope R."/>
            <person name="Hossain A."/>
            <person name="Karabika E."/>
            <person name="Karaffa L."/>
            <person name="Karanyi Z."/>
            <person name="Krasevec N."/>
            <person name="Kuo A."/>
            <person name="Kusch H."/>
            <person name="LaButti K."/>
            <person name="Lagendijk E.L."/>
            <person name="Lapidus A."/>
            <person name="Levasseur A."/>
            <person name="Lindquist E."/>
            <person name="Lipzen A."/>
            <person name="Logrieco A.F."/>
            <person name="MacCabe A."/>
            <person name="Maekelae M.R."/>
            <person name="Malavazi I."/>
            <person name="Melin P."/>
            <person name="Meyer V."/>
            <person name="Mielnichuk N."/>
            <person name="Miskei M."/>
            <person name="Molnar A.P."/>
            <person name="Mule G."/>
            <person name="Ngan C.Y."/>
            <person name="Orejas M."/>
            <person name="Orosz E."/>
            <person name="Ouedraogo J.P."/>
            <person name="Overkamp K.M."/>
            <person name="Park H.-S."/>
            <person name="Perrone G."/>
            <person name="Piumi F."/>
            <person name="Punt P.J."/>
            <person name="Ram A.F."/>
            <person name="Ramon A."/>
            <person name="Rauscher S."/>
            <person name="Record E."/>
            <person name="Riano-Pachon D.M."/>
            <person name="Robert V."/>
            <person name="Roehrig J."/>
            <person name="Ruller R."/>
            <person name="Salamov A."/>
            <person name="Salih N.S."/>
            <person name="Samson R.A."/>
            <person name="Sandor E."/>
            <person name="Sanguinetti M."/>
            <person name="Schuetze T."/>
            <person name="Sepcic K."/>
            <person name="Shelest E."/>
            <person name="Sherlock G."/>
            <person name="Sophianopoulou V."/>
            <person name="Squina F.M."/>
            <person name="Sun H."/>
            <person name="Susca A."/>
            <person name="Todd R.B."/>
            <person name="Tsang A."/>
            <person name="Unkles S.E."/>
            <person name="van de Wiele N."/>
            <person name="van Rossen-Uffink D."/>
            <person name="Oliveira J.V."/>
            <person name="Vesth T.C."/>
            <person name="Visser J."/>
            <person name="Yu J.-H."/>
            <person name="Zhou M."/>
            <person name="Andersen M.R."/>
            <person name="Archer D.B."/>
            <person name="Baker S.E."/>
            <person name="Benoit I."/>
            <person name="Brakhage A.A."/>
            <person name="Braus G.H."/>
            <person name="Fischer R."/>
            <person name="Frisvad J.C."/>
            <person name="Goldman G.H."/>
            <person name="Houbraken J."/>
            <person name="Oakley B."/>
            <person name="Pocsi I."/>
            <person name="Scazzocchio C."/>
            <person name="Seiboth B."/>
            <person name="vanKuyk P.A."/>
            <person name="Wortman J."/>
            <person name="Dyer P.S."/>
            <person name="Grigoriev I.V."/>
        </authorList>
    </citation>
    <scope>NUCLEOTIDE SEQUENCE [LARGE SCALE GENOMIC DNA]</scope>
    <source>
        <strain evidence="3">CBS 106.47</strain>
    </source>
</reference>
<dbReference type="VEuPathDB" id="FungiDB:ASPFODRAFT_44675"/>
<dbReference type="EMBL" id="KV878240">
    <property type="protein sequence ID" value="OJZ87069.1"/>
    <property type="molecule type" value="Genomic_DNA"/>
</dbReference>
<feature type="region of interest" description="Disordered" evidence="1">
    <location>
        <begin position="31"/>
        <end position="71"/>
    </location>
</feature>
<evidence type="ECO:0000313" key="3">
    <source>
        <dbReference type="Proteomes" id="UP000184063"/>
    </source>
</evidence>
<evidence type="ECO:0000313" key="2">
    <source>
        <dbReference type="EMBL" id="OJZ87069.1"/>
    </source>
</evidence>
<organism evidence="2 3">
    <name type="scientific">Aspergillus luchuensis (strain CBS 106.47)</name>
    <dbReference type="NCBI Taxonomy" id="1137211"/>
    <lineage>
        <taxon>Eukaryota</taxon>
        <taxon>Fungi</taxon>
        <taxon>Dikarya</taxon>
        <taxon>Ascomycota</taxon>
        <taxon>Pezizomycotina</taxon>
        <taxon>Eurotiomycetes</taxon>
        <taxon>Eurotiomycetidae</taxon>
        <taxon>Eurotiales</taxon>
        <taxon>Aspergillaceae</taxon>
        <taxon>Aspergillus</taxon>
        <taxon>Aspergillus subgen. Circumdati</taxon>
    </lineage>
</organism>
<dbReference type="AlphaFoldDB" id="A0A1M3TJS7"/>
<name>A0A1M3TJS7_ASPLC</name>
<protein>
    <submittedName>
        <fullName evidence="2">Uncharacterized protein</fullName>
    </submittedName>
</protein>
<proteinExistence type="predicted"/>